<keyword evidence="2" id="KW-1185">Reference proteome</keyword>
<dbReference type="EMBL" id="KI658631">
    <property type="protein sequence ID" value="ETN81732.1"/>
    <property type="molecule type" value="Genomic_DNA"/>
</dbReference>
<proteinExistence type="predicted"/>
<gene>
    <name evidence="1" type="ORF">NECAME_17835</name>
</gene>
<dbReference type="KEGG" id="nai:NECAME_17835"/>
<evidence type="ECO:0000313" key="2">
    <source>
        <dbReference type="Proteomes" id="UP000053676"/>
    </source>
</evidence>
<accession>W2TL25</accession>
<protein>
    <submittedName>
        <fullName evidence="1">Toxin-antitoxin system, toxin component, RelE family</fullName>
    </submittedName>
</protein>
<reference evidence="2" key="1">
    <citation type="journal article" date="2014" name="Nat. Genet.">
        <title>Genome of the human hookworm Necator americanus.</title>
        <authorList>
            <person name="Tang Y.T."/>
            <person name="Gao X."/>
            <person name="Rosa B.A."/>
            <person name="Abubucker S."/>
            <person name="Hallsworth-Pepin K."/>
            <person name="Martin J."/>
            <person name="Tyagi R."/>
            <person name="Heizer E."/>
            <person name="Zhang X."/>
            <person name="Bhonagiri-Palsikar V."/>
            <person name="Minx P."/>
            <person name="Warren W.C."/>
            <person name="Wang Q."/>
            <person name="Zhan B."/>
            <person name="Hotez P.J."/>
            <person name="Sternberg P.W."/>
            <person name="Dougall A."/>
            <person name="Gaze S.T."/>
            <person name="Mulvenna J."/>
            <person name="Sotillo J."/>
            <person name="Ranganathan S."/>
            <person name="Rabelo E.M."/>
            <person name="Wilson R.K."/>
            <person name="Felgner P.L."/>
            <person name="Bethony J."/>
            <person name="Hawdon J.M."/>
            <person name="Gasser R.B."/>
            <person name="Loukas A."/>
            <person name="Mitreva M."/>
        </authorList>
    </citation>
    <scope>NUCLEOTIDE SEQUENCE [LARGE SCALE GENOMIC DNA]</scope>
</reference>
<sequence>MARRTPLVSSLKKDETITLMKTFLKLGLRRLRRRAVVGGNTMKWDVEYTDEFGAWWNTLSENEQEDVVAHVGLLEEKGTQLPFPYSTGIEGSKFSHMRELRIQSKTNPIRVLYAFDPRRTAILLIGGNKRGDKRWYEKYVPIADKLYADHLAELKKERLL</sequence>
<name>W2TL25_NECAM</name>
<dbReference type="Proteomes" id="UP000053676">
    <property type="component" value="Unassembled WGS sequence"/>
</dbReference>
<dbReference type="Pfam" id="PF05973">
    <property type="entry name" value="Gp49"/>
    <property type="match status" value="1"/>
</dbReference>
<dbReference type="InterPro" id="IPR009241">
    <property type="entry name" value="HigB-like"/>
</dbReference>
<dbReference type="OrthoDB" id="10261702at2759"/>
<evidence type="ECO:0000313" key="1">
    <source>
        <dbReference type="EMBL" id="ETN81732.1"/>
    </source>
</evidence>
<organism evidence="1 2">
    <name type="scientific">Necator americanus</name>
    <name type="common">Human hookworm</name>
    <dbReference type="NCBI Taxonomy" id="51031"/>
    <lineage>
        <taxon>Eukaryota</taxon>
        <taxon>Metazoa</taxon>
        <taxon>Ecdysozoa</taxon>
        <taxon>Nematoda</taxon>
        <taxon>Chromadorea</taxon>
        <taxon>Rhabditida</taxon>
        <taxon>Rhabditina</taxon>
        <taxon>Rhabditomorpha</taxon>
        <taxon>Strongyloidea</taxon>
        <taxon>Ancylostomatidae</taxon>
        <taxon>Bunostominae</taxon>
        <taxon>Necator</taxon>
    </lineage>
</organism>
<dbReference type="AlphaFoldDB" id="W2TL25"/>